<evidence type="ECO:0000313" key="1">
    <source>
        <dbReference type="EMBL" id="TCC44413.1"/>
    </source>
</evidence>
<name>A0A4R0JC70_9ACTN</name>
<keyword evidence="2" id="KW-1185">Reference proteome</keyword>
<organism evidence="1 2">
    <name type="scientific">Kribbella capetownensis</name>
    <dbReference type="NCBI Taxonomy" id="1572659"/>
    <lineage>
        <taxon>Bacteria</taxon>
        <taxon>Bacillati</taxon>
        <taxon>Actinomycetota</taxon>
        <taxon>Actinomycetes</taxon>
        <taxon>Propionibacteriales</taxon>
        <taxon>Kribbellaceae</taxon>
        <taxon>Kribbella</taxon>
    </lineage>
</organism>
<protein>
    <submittedName>
        <fullName evidence="1">Uncharacterized protein</fullName>
    </submittedName>
</protein>
<dbReference type="Proteomes" id="UP000293342">
    <property type="component" value="Unassembled WGS sequence"/>
</dbReference>
<accession>A0A4R0JC70</accession>
<dbReference type="OrthoDB" id="3985792at2"/>
<evidence type="ECO:0000313" key="2">
    <source>
        <dbReference type="Proteomes" id="UP000293342"/>
    </source>
</evidence>
<dbReference type="AlphaFoldDB" id="A0A4R0JC70"/>
<proteinExistence type="predicted"/>
<reference evidence="1 2" key="1">
    <citation type="submission" date="2019-02" db="EMBL/GenBank/DDBJ databases">
        <title>Kribbella capetownensis sp. nov. and Kribbella speibonae sp. nov., isolated from soil.</title>
        <authorList>
            <person name="Curtis S.M."/>
            <person name="Norton I."/>
            <person name="Everest G.J."/>
            <person name="Meyers P.R."/>
        </authorList>
    </citation>
    <scope>NUCLEOTIDE SEQUENCE [LARGE SCALE GENOMIC DNA]</scope>
    <source>
        <strain evidence="1 2">YM53</strain>
    </source>
</reference>
<dbReference type="EMBL" id="SJKD01000009">
    <property type="protein sequence ID" value="TCC44413.1"/>
    <property type="molecule type" value="Genomic_DNA"/>
</dbReference>
<sequence>MFVLDGGRYSAFDPPDGISANEFVDLNDRGQVAGTYVDADTGASHGFLREKRGRFTRFDAPGAIDTYVAEINDRGQIVGTACDSEPCTQYGFLRDARRFATIRKPGAVATQAFGLDDRGRIAGDYLDKGGKYHGYLWANRKFTTIDVRGAAGTTLMGVNDRGDTVGLYFESDGSIHAFFRDARGRVTTIDAPDAKLTFPADINDRGQIAGFTTDALPLPTATNIQGFVLRNGPTGPVTRIDYPGASRTIVFGLNDHGSITGVYENPTPAGGAPPKEDR</sequence>
<gene>
    <name evidence="1" type="ORF">E0H75_33060</name>
</gene>
<comment type="caution">
    <text evidence="1">The sequence shown here is derived from an EMBL/GenBank/DDBJ whole genome shotgun (WGS) entry which is preliminary data.</text>
</comment>